<evidence type="ECO:0000256" key="4">
    <source>
        <dbReference type="ARBA" id="ARBA00022525"/>
    </source>
</evidence>
<evidence type="ECO:0000256" key="6">
    <source>
        <dbReference type="ARBA" id="ARBA00023026"/>
    </source>
</evidence>
<accession>A0A7G4WI66</accession>
<evidence type="ECO:0000313" key="9">
    <source>
        <dbReference type="EMBL" id="QMU24901.1"/>
    </source>
</evidence>
<sequence length="397" mass="45449">MRLRCAVLMGAVVLFTNVNASLVVEDTESAATRFSPRSVASSQTINRFLRTQQLDEDEEEERAFTFKVPGAETISKLMDKPKLASWLKSEQTADDVFMNLKLYKAGDKIFDNPKFLAWAKYVDQYNSKFTGKQTSMLPMLRKAFGTDEALAKALQTATKVESTKAVATKLQTEQLKGWMERGYSTDTMFQFLKLDKFEDNLLGSPGLAVWTRYADEFNPGTKTTLFDTLDKFYRDKEQLSKLITFGTKFESTKKLATDLQKELQLKAWLRNLESPQDIFKVLHLDKGNMFGNPNLKLWIRYLRTFRAENEFARKASLIDSVLDNYHLATLTRMIEKAKMRSDEKAMAVYTEGLLFGRWSAMKKSPRDVSDLLKKAGVTDSTKWVQDYVTHLALKPIN</sequence>
<dbReference type="AlphaFoldDB" id="A0A7G4WI66"/>
<comment type="domain">
    <text evidence="7">The RxLR-dEER motif acts to carry the protein into the host cell cytoplasm through binding to cell surface phosphatidylinositol-3-phosphate.</text>
</comment>
<gene>
    <name evidence="9" type="primary">PaRXLR77</name>
</gene>
<evidence type="ECO:0000259" key="8">
    <source>
        <dbReference type="Pfam" id="PF22748"/>
    </source>
</evidence>
<proteinExistence type="inferred from homology"/>
<dbReference type="Pfam" id="PF16810">
    <property type="entry name" value="RXLR"/>
    <property type="match status" value="1"/>
</dbReference>
<dbReference type="EMBL" id="MT503177">
    <property type="protein sequence ID" value="QMU24901.1"/>
    <property type="molecule type" value="Genomic_DNA"/>
</dbReference>
<dbReference type="GO" id="GO:0005576">
    <property type="term" value="C:extracellular region"/>
    <property type="evidence" value="ECO:0007669"/>
    <property type="project" value="UniProtKB-SubCell"/>
</dbReference>
<dbReference type="InterPro" id="IPR031825">
    <property type="entry name" value="RXLR"/>
</dbReference>
<evidence type="ECO:0000256" key="1">
    <source>
        <dbReference type="ARBA" id="ARBA00004340"/>
    </source>
</evidence>
<organism evidence="9">
    <name type="scientific">Phytophthora agathidicida</name>
    <dbReference type="NCBI Taxonomy" id="1642459"/>
    <lineage>
        <taxon>Eukaryota</taxon>
        <taxon>Sar</taxon>
        <taxon>Stramenopiles</taxon>
        <taxon>Oomycota</taxon>
        <taxon>Peronosporomycetes</taxon>
        <taxon>Peronosporales</taxon>
        <taxon>Peronosporaceae</taxon>
        <taxon>Phytophthora</taxon>
    </lineage>
</organism>
<evidence type="ECO:0000256" key="7">
    <source>
        <dbReference type="RuleBase" id="RU367124"/>
    </source>
</evidence>
<reference evidence="9" key="1">
    <citation type="journal article" date="2020" name="Mol. Plant">
        <title>Functional analysis of RXLR effectors from the New Zealand kauri dieback pathogen Phytophthora agathidicida.</title>
        <authorList>
            <person name="Guo Y."/>
            <person name="Dupont P.Y."/>
            <person name="Mesarich C.H."/>
            <person name="Yang B."/>
            <person name="McDougal R.L."/>
            <person name="Panda P."/>
            <person name="Dijkwel P."/>
            <person name="Studholme D.J."/>
            <person name="Sambles C."/>
            <person name="Win J."/>
            <person name="Wang Y."/>
            <person name="Williams N.M."/>
            <person name="Bradshaw R.E."/>
        </authorList>
    </citation>
    <scope>NUCLEOTIDE SEQUENCE</scope>
    <source>
        <strain evidence="9">3770</strain>
    </source>
</reference>
<keyword evidence="6" id="KW-0843">Virulence</keyword>
<comment type="subcellular location">
    <subcellularLocation>
        <location evidence="1">Host cell</location>
    </subcellularLocation>
    <subcellularLocation>
        <location evidence="2 7">Secreted</location>
    </subcellularLocation>
</comment>
<dbReference type="InterPro" id="IPR054463">
    <property type="entry name" value="PexRD54_WY"/>
</dbReference>
<dbReference type="Pfam" id="PF22748">
    <property type="entry name" value="PexRD54_WY"/>
    <property type="match status" value="1"/>
</dbReference>
<feature type="chain" id="PRO_5044955758" description="RxLR effector protein" evidence="7">
    <location>
        <begin position="21"/>
        <end position="397"/>
    </location>
</feature>
<evidence type="ECO:0000256" key="3">
    <source>
        <dbReference type="ARBA" id="ARBA00010400"/>
    </source>
</evidence>
<feature type="signal peptide" evidence="7">
    <location>
        <begin position="1"/>
        <end position="20"/>
    </location>
</feature>
<evidence type="ECO:0000256" key="5">
    <source>
        <dbReference type="ARBA" id="ARBA00022729"/>
    </source>
</evidence>
<keyword evidence="4 7" id="KW-0964">Secreted</keyword>
<evidence type="ECO:0000256" key="2">
    <source>
        <dbReference type="ARBA" id="ARBA00004613"/>
    </source>
</evidence>
<comment type="function">
    <text evidence="7">Effector that suppresses plant defense responses during pathogen infection.</text>
</comment>
<comment type="similarity">
    <text evidence="3 7">Belongs to the RxLR effector family.</text>
</comment>
<feature type="domain" description="RxLR effector PexRD54 WY" evidence="8">
    <location>
        <begin position="264"/>
        <end position="301"/>
    </location>
</feature>
<name>A0A7G4WI66_9STRA</name>
<protein>
    <recommendedName>
        <fullName evidence="7">RxLR effector protein</fullName>
    </recommendedName>
</protein>
<dbReference type="GO" id="GO:0043657">
    <property type="term" value="C:host cell"/>
    <property type="evidence" value="ECO:0007669"/>
    <property type="project" value="UniProtKB-SubCell"/>
</dbReference>
<keyword evidence="5 7" id="KW-0732">Signal</keyword>